<dbReference type="InterPro" id="IPR041271">
    <property type="entry name" value="AGPT-Pplase3"/>
</dbReference>
<protein>
    <recommendedName>
        <fullName evidence="1">Alpha-glutamyl/putrescinyl thymine pyrophosphorylase clade 3 domain-containing protein</fullName>
    </recommendedName>
</protein>
<keyword evidence="3" id="KW-1185">Reference proteome</keyword>
<evidence type="ECO:0000259" key="1">
    <source>
        <dbReference type="Pfam" id="PF18746"/>
    </source>
</evidence>
<feature type="domain" description="Alpha-glutamyl/putrescinyl thymine pyrophosphorylase clade 3" evidence="1">
    <location>
        <begin position="35"/>
        <end position="308"/>
    </location>
</feature>
<evidence type="ECO:0000313" key="2">
    <source>
        <dbReference type="EMBL" id="MBB4022534.1"/>
    </source>
</evidence>
<dbReference type="RefSeq" id="WP_157445601.1">
    <property type="nucleotide sequence ID" value="NZ_JACIEQ010000003.1"/>
</dbReference>
<organism evidence="2 3">
    <name type="scientific">Actibacterium naphthalenivorans</name>
    <dbReference type="NCBI Taxonomy" id="1614693"/>
    <lineage>
        <taxon>Bacteria</taxon>
        <taxon>Pseudomonadati</taxon>
        <taxon>Pseudomonadota</taxon>
        <taxon>Alphaproteobacteria</taxon>
        <taxon>Rhodobacterales</taxon>
        <taxon>Roseobacteraceae</taxon>
        <taxon>Actibacterium</taxon>
    </lineage>
</organism>
<evidence type="ECO:0000313" key="3">
    <source>
        <dbReference type="Proteomes" id="UP000585681"/>
    </source>
</evidence>
<sequence>MRIKDQARTNQISTQLDYFSANQIPLVGMNNASRKSTLIAQIIDSIRRTEYLLQISIRSSSASLYTPYSGSFQPLAGAAALHKAGQIDEAYWLVYLATHFGKHKHDGWNLTEDIYGRFGQGGVWDWNAVSQNPQAIANWLQANYPHVTSAGRSRRFGNHRKYETLKPGPKGTGHAVATYIEWINAHGSHAALIQSAQASVGQNPQEVFAFLYKDLNNVAKMGRLGKFDLLCNLSNLQIAPIFPDKGYIKEATGPKSGAQLLFGNALNVSQLEDACVDLATHLNVSAQVIEDSLCNWQKSPDNYIYFNG</sequence>
<reference evidence="2" key="1">
    <citation type="submission" date="2020-08" db="EMBL/GenBank/DDBJ databases">
        <title>Genomic Encyclopedia of Type Strains, Phase IV (KMG-IV): sequencing the most valuable type-strain genomes for metagenomic binning, comparative biology and taxonomic classification.</title>
        <authorList>
            <person name="Goeker M."/>
        </authorList>
    </citation>
    <scope>NUCLEOTIDE SEQUENCE [LARGE SCALE GENOMIC DNA]</scope>
    <source>
        <strain evidence="2">DSM 105040</strain>
    </source>
</reference>
<proteinExistence type="predicted"/>
<dbReference type="AlphaFoldDB" id="A0A840C953"/>
<dbReference type="Proteomes" id="UP000585681">
    <property type="component" value="Unassembled WGS sequence"/>
</dbReference>
<comment type="caution">
    <text evidence="2">The sequence shown here is derived from an EMBL/GenBank/DDBJ whole genome shotgun (WGS) entry which is preliminary data.</text>
</comment>
<gene>
    <name evidence="2" type="ORF">GGR17_002353</name>
</gene>
<name>A0A840C953_9RHOB</name>
<accession>A0A840C953</accession>
<dbReference type="Pfam" id="PF18746">
    <property type="entry name" value="aGPT-Pplase3"/>
    <property type="match status" value="1"/>
</dbReference>
<dbReference type="EMBL" id="JACIEQ010000003">
    <property type="protein sequence ID" value="MBB4022534.1"/>
    <property type="molecule type" value="Genomic_DNA"/>
</dbReference>